<keyword evidence="1" id="KW-1185">Reference proteome</keyword>
<keyword evidence="2" id="KW-0418">Kinase</keyword>
<protein>
    <submittedName>
        <fullName evidence="2">Inactive serine/threonine-protein kinase TEX14</fullName>
    </submittedName>
</protein>
<proteinExistence type="predicted"/>
<evidence type="ECO:0000313" key="2">
    <source>
        <dbReference type="RefSeq" id="XP_042639230.1"/>
    </source>
</evidence>
<evidence type="ECO:0000313" key="1">
    <source>
        <dbReference type="Proteomes" id="UP000694850"/>
    </source>
</evidence>
<dbReference type="RefSeq" id="XP_042639230.1">
    <property type="nucleotide sequence ID" value="XM_042783296.1"/>
</dbReference>
<dbReference type="Proteomes" id="UP000694850">
    <property type="component" value="Unplaced"/>
</dbReference>
<keyword evidence="2" id="KW-0808">Transferase</keyword>
<accession>A0AC54ZG21</accession>
<reference evidence="2" key="1">
    <citation type="submission" date="2025-08" db="UniProtKB">
        <authorList>
            <consortium name="RefSeq"/>
        </authorList>
    </citation>
    <scope>IDENTIFICATION</scope>
</reference>
<name>A0AC54ZG21_ORYAF</name>
<organism evidence="1 2">
    <name type="scientific">Orycteropus afer afer</name>
    <dbReference type="NCBI Taxonomy" id="1230840"/>
    <lineage>
        <taxon>Eukaryota</taxon>
        <taxon>Metazoa</taxon>
        <taxon>Chordata</taxon>
        <taxon>Craniata</taxon>
        <taxon>Vertebrata</taxon>
        <taxon>Euteleostomi</taxon>
        <taxon>Mammalia</taxon>
        <taxon>Eutheria</taxon>
        <taxon>Afrotheria</taxon>
        <taxon>Tubulidentata</taxon>
        <taxon>Orycteropodidae</taxon>
        <taxon>Orycteropus</taxon>
    </lineage>
</organism>
<sequence length="1493" mass="165062">MSRPVHLPVPCPVQLGSLRNDSLEAQLHEYVRQGNYVKVKKILKKGICVDAVNSLSQTALYIAALLGLPKLVDILVDYGSDPNHRCSDGSTPVHAAAFSGNQWILSKLLEAGGDLRLHDKKGQSPQAWALTAGKERSAAMVEFIQRCASHMKAFIQGFSYDFLRKIDSPQQLVSSPSRFGGLMRGNPTGSPNRLLKAGIISARNIYSFGFGKFFLIGGKQLAYPLSLPVIGEKEVIQADDEPSVSFCSGPYMVMTNLVWNGSCVTVKELNLPTHRHCSRLQLADLLIAELEHSSKLCHPHMLQLMAVCLSQDLETTRLVYERVTVGTLFSVLHERRSQFPVLHMELIVHLLLQICEGLKYLHSRGFVHCSLSSYAVHIVSMGKAKLTNLEYMIESQDRGAYKDLPQVPLPTQLYNWAAPEVILQKAATVKSDIYSFSIIIQEILTDDIPWNGLEGSVIKEAIVLGNNLEADVRLPKPYYDIVKSGIQVKQRHRTMNLQDILYILKNDLKDFIGAQRSQPTENTRVQQYEPYPDASVYLGLTSEHGKEPPDLEIKELKGSGSQLHSPKGHFSPTEEAVLDAQAPDPSLVAKETQNQGSDSSVSSVVGDIRSPSTGQVSLYSFEINEIYSSCLDVGDDKKEDPPGSVSSLEGDRPPQGDELKSMEEELDMMEREACRLCSEDESPSETETELSIEDWDSEDSSLSSSSVHESTKEAKVMVSNRSMTDEYLSKCVLNLTIARKLMYQNDDLLKSTQQKIDELAMMQKEQAEHWSLWMTSRMFADISDVPLAVGPPTLTYIPPIISLSGDQKLDTSGHSHTLARSPRTLPTLCGSGKQNTGEQFHSTQGAKNNLDRSRNPDINSQGKPRESSVPAKVTQRNSALFTVSSHLQGHLRSPSSVQDSTRISMESVSSKICNPKSRNHEDEEVHLKWKSEVKEMAEKAAAGQLTVPPWHPQSSWASEGEAESQPLSLLQPPAQDLENVDWQQALECPGENDKPGRNSKRDKTDNTGQPGGQPGPRSFTSARQLSLGKSEQPTHSGAFQAMSDASVAIEKPCSDQCVRSTCSSESSEDITDEFLTPEYDGFYSSTGQENLALETSSPIEEASGGIQGALAQPHGSGEESFQMTGRILGKNDEILSKLQFQPIRSTESEQEETLKEPPKELKEKDISLTDIQDLSSISYEREGSFKEASCKTPKINHAPTSVSTPLSPGSMSISSSASRYKDCLESITFQATTESAAHRNSQELIETSSDKFTSVQEKVRILESLLTSPETPPSRRTGLNKLSAFTGPGSSGMAKAPGISLPTTQRRSLPKELVETISQHHIDELPPPSQELLDELEHLKQQQALPIVLGENTASDPDSPINDQRQLEEQDTDSKKEEDNSILWTKEIQDLGEDTERAHSTLDEDLERWLQLPKESKGLQDFPEGAERETDTKSPKVDEKKEKGEGSITPEKRKSESFVETSEEDELKPCFWKQLGWSEPSRIIVLEQSDLAD</sequence>
<gene>
    <name evidence="2" type="primary">TEX14</name>
</gene>